<proteinExistence type="inferred from homology"/>
<dbReference type="Pfam" id="PF12704">
    <property type="entry name" value="MacB_PCD"/>
    <property type="match status" value="2"/>
</dbReference>
<dbReference type="OrthoDB" id="5749226at2"/>
<evidence type="ECO:0000256" key="2">
    <source>
        <dbReference type="ARBA" id="ARBA00022475"/>
    </source>
</evidence>
<keyword evidence="2" id="KW-1003">Cell membrane</keyword>
<sequence>MLRFSLYPWFQTASLLLRRQQLYALTIILTLGLTLGALVATFNLNYQLFMAPLPYPDAERLQLVRGSQWQQDKQVAAEWLPAQGQLDVYRQNWPEVESKALHNIGIDVAQNLPGNPSFNVGYITPEFLPMFDAPLALGRHFSPNEGLDSQVPVAVLSYQVWQQHFAGDPAVLGKTLQFRGVSFTVVGVLAERFVEPVLAAPGWSTDLWLSYDFHDVGTPNWSFSSNQIHLLLKLKADANPQQLAHSFEQWAAPEFAAANQSNAFLKNSTVRWRLEPVRSRILGDAAGLSLSLLAGSLLLCAIAIANIANLVLGRAMAQQRSLTIRIALGARASHLFRQYLLEFSVLAIPALLLCLSVAEACYQSLQAGYAGPLPRLQELGSGTFSVLFAIGLLIVLCLTLALWLTRQLNYRQLQQSLQQSGKGSAVQVSGRTRQLLLMSQTLFCLVTLIYCSQIFVQALAKLRQPSGLDLQTYQVALTQGSLLASSQNEERRQLFVQAAEAVKAQSNAQLVGIGGYPPISFWQAGFPMTSVSQHADQSAPAPTYRYNGDAAYLTALGLTLQSGETFSPQQVQNQESVVLISQSLARRLAADLSTGVSAGVDTTGNDPIRTMLDKPLYLRGATSPSRIIGVVSDLTLPGQADSAAVYTPATPTAFPHLLVRLPDGQSLSRELVNQALAQVHPQLKVFRFHASAEIFASHTQDAKVATVVTAGLSLLALALAGLGIFAVIRTQIQLRQYELAVRQSLGARPKHLLQLTLLDSLKPLLWAVLVLVVSYSALQLSLNFGWVFGFAEQLKIAPLNAILALLTVLLLTTLIVVGCMRPLLTRPVVHALRGSTM</sequence>
<feature type="domain" description="ABC3 transporter permease C-terminal" evidence="8">
    <location>
        <begin position="296"/>
        <end position="406"/>
    </location>
</feature>
<dbReference type="Proteomes" id="UP000283077">
    <property type="component" value="Unassembled WGS sequence"/>
</dbReference>
<evidence type="ECO:0000313" key="11">
    <source>
        <dbReference type="Proteomes" id="UP000283077"/>
    </source>
</evidence>
<comment type="similarity">
    <text evidence="6">Belongs to the ABC-4 integral membrane protein family.</text>
</comment>
<feature type="domain" description="ABC3 transporter permease C-terminal" evidence="8">
    <location>
        <begin position="712"/>
        <end position="823"/>
    </location>
</feature>
<keyword evidence="5 7" id="KW-0472">Membrane</keyword>
<dbReference type="GO" id="GO:0022857">
    <property type="term" value="F:transmembrane transporter activity"/>
    <property type="evidence" value="ECO:0007669"/>
    <property type="project" value="TreeGrafter"/>
</dbReference>
<evidence type="ECO:0000259" key="8">
    <source>
        <dbReference type="Pfam" id="PF02687"/>
    </source>
</evidence>
<feature type="transmembrane region" description="Helical" evidence="7">
    <location>
        <begin position="339"/>
        <end position="365"/>
    </location>
</feature>
<dbReference type="InterPro" id="IPR025857">
    <property type="entry name" value="MacB_PCD"/>
</dbReference>
<dbReference type="InterPro" id="IPR003838">
    <property type="entry name" value="ABC3_permease_C"/>
</dbReference>
<evidence type="ECO:0000256" key="1">
    <source>
        <dbReference type="ARBA" id="ARBA00004651"/>
    </source>
</evidence>
<accession>A0A437R4S3</accession>
<evidence type="ECO:0000256" key="3">
    <source>
        <dbReference type="ARBA" id="ARBA00022692"/>
    </source>
</evidence>
<feature type="transmembrane region" description="Helical" evidence="7">
    <location>
        <begin position="704"/>
        <end position="728"/>
    </location>
</feature>
<comment type="caution">
    <text evidence="10">The sequence shown here is derived from an EMBL/GenBank/DDBJ whole genome shotgun (WGS) entry which is preliminary data.</text>
</comment>
<evidence type="ECO:0000256" key="4">
    <source>
        <dbReference type="ARBA" id="ARBA00022989"/>
    </source>
</evidence>
<protein>
    <submittedName>
        <fullName evidence="10">FtsX-like permease family protein</fullName>
    </submittedName>
</protein>
<evidence type="ECO:0000256" key="7">
    <source>
        <dbReference type="SAM" id="Phobius"/>
    </source>
</evidence>
<evidence type="ECO:0000313" key="10">
    <source>
        <dbReference type="EMBL" id="RVU41677.1"/>
    </source>
</evidence>
<dbReference type="PANTHER" id="PTHR30572:SF4">
    <property type="entry name" value="ABC TRANSPORTER PERMEASE YTRF"/>
    <property type="match status" value="1"/>
</dbReference>
<feature type="transmembrane region" description="Helical" evidence="7">
    <location>
        <begin position="21"/>
        <end position="42"/>
    </location>
</feature>
<feature type="domain" description="MacB-like periplasmic core" evidence="9">
    <location>
        <begin position="544"/>
        <end position="667"/>
    </location>
</feature>
<reference evidence="10 11" key="1">
    <citation type="submission" date="2019-01" db="EMBL/GenBank/DDBJ databases">
        <authorList>
            <person name="Chen W.-M."/>
        </authorList>
    </citation>
    <scope>NUCLEOTIDE SEQUENCE [LARGE SCALE GENOMIC DNA]</scope>
    <source>
        <strain evidence="10 11">KYPC3</strain>
    </source>
</reference>
<organism evidence="10 11">
    <name type="scientific">Rheinheimera riviphila</name>
    <dbReference type="NCBI Taxonomy" id="1834037"/>
    <lineage>
        <taxon>Bacteria</taxon>
        <taxon>Pseudomonadati</taxon>
        <taxon>Pseudomonadota</taxon>
        <taxon>Gammaproteobacteria</taxon>
        <taxon>Chromatiales</taxon>
        <taxon>Chromatiaceae</taxon>
        <taxon>Rheinheimera</taxon>
    </lineage>
</organism>
<comment type="subcellular location">
    <subcellularLocation>
        <location evidence="1">Cell membrane</location>
        <topology evidence="1">Multi-pass membrane protein</topology>
    </subcellularLocation>
</comment>
<keyword evidence="4 7" id="KW-1133">Transmembrane helix</keyword>
<dbReference type="EMBL" id="SACS01000001">
    <property type="protein sequence ID" value="RVU41677.1"/>
    <property type="molecule type" value="Genomic_DNA"/>
</dbReference>
<feature type="domain" description="MacB-like periplasmic core" evidence="9">
    <location>
        <begin position="27"/>
        <end position="248"/>
    </location>
</feature>
<dbReference type="GO" id="GO:0005886">
    <property type="term" value="C:plasma membrane"/>
    <property type="evidence" value="ECO:0007669"/>
    <property type="project" value="UniProtKB-SubCell"/>
</dbReference>
<keyword evidence="3 7" id="KW-0812">Transmembrane</keyword>
<dbReference type="Pfam" id="PF02687">
    <property type="entry name" value="FtsX"/>
    <property type="match status" value="2"/>
</dbReference>
<feature type="transmembrane region" description="Helical" evidence="7">
    <location>
        <begin position="764"/>
        <end position="789"/>
    </location>
</feature>
<dbReference type="InterPro" id="IPR050250">
    <property type="entry name" value="Macrolide_Exporter_MacB"/>
</dbReference>
<gene>
    <name evidence="10" type="ORF">EOE67_00305</name>
</gene>
<evidence type="ECO:0000259" key="9">
    <source>
        <dbReference type="Pfam" id="PF12704"/>
    </source>
</evidence>
<dbReference type="PANTHER" id="PTHR30572">
    <property type="entry name" value="MEMBRANE COMPONENT OF TRANSPORTER-RELATED"/>
    <property type="match status" value="1"/>
</dbReference>
<dbReference type="AlphaFoldDB" id="A0A437R4S3"/>
<keyword evidence="11" id="KW-1185">Reference proteome</keyword>
<feature type="transmembrane region" description="Helical" evidence="7">
    <location>
        <begin position="801"/>
        <end position="824"/>
    </location>
</feature>
<feature type="transmembrane region" description="Helical" evidence="7">
    <location>
        <begin position="435"/>
        <end position="456"/>
    </location>
</feature>
<evidence type="ECO:0000256" key="5">
    <source>
        <dbReference type="ARBA" id="ARBA00023136"/>
    </source>
</evidence>
<feature type="transmembrane region" description="Helical" evidence="7">
    <location>
        <begin position="288"/>
        <end position="312"/>
    </location>
</feature>
<dbReference type="RefSeq" id="WP_127697074.1">
    <property type="nucleotide sequence ID" value="NZ_SACS01000001.1"/>
</dbReference>
<name>A0A437R4S3_9GAMM</name>
<evidence type="ECO:0000256" key="6">
    <source>
        <dbReference type="ARBA" id="ARBA00038076"/>
    </source>
</evidence>
<feature type="transmembrane region" description="Helical" evidence="7">
    <location>
        <begin position="385"/>
        <end position="404"/>
    </location>
</feature>